<protein>
    <submittedName>
        <fullName evidence="1">Uncharacterized protein</fullName>
    </submittedName>
</protein>
<gene>
    <name evidence="1" type="ORF">COB11_04265</name>
</gene>
<organism evidence="1 2">
    <name type="scientific">Aerophobetes bacterium</name>
    <dbReference type="NCBI Taxonomy" id="2030807"/>
    <lineage>
        <taxon>Bacteria</taxon>
        <taxon>Candidatus Aerophobota</taxon>
    </lineage>
</organism>
<dbReference type="EMBL" id="NVUU01000044">
    <property type="protein sequence ID" value="PCI94178.1"/>
    <property type="molecule type" value="Genomic_DNA"/>
</dbReference>
<dbReference type="Proteomes" id="UP000217838">
    <property type="component" value="Unassembled WGS sequence"/>
</dbReference>
<accession>A0A2A4YH59</accession>
<name>A0A2A4YH59_UNCAE</name>
<sequence>MNLFGGKSKVTHLTRFDALHGTFMTFGAESVAAKNAFGELYRGLEPQQRAYLAQEVAKKAGIGKGYMESLTGTAANFGKRYIQAYVTGEPGSVDGVYVDPNVIHKVMNSDSAKRAAEHWTILPGSGSLRKFMWRNYTTPAA</sequence>
<evidence type="ECO:0000313" key="2">
    <source>
        <dbReference type="Proteomes" id="UP000217838"/>
    </source>
</evidence>
<evidence type="ECO:0000313" key="1">
    <source>
        <dbReference type="EMBL" id="PCI94178.1"/>
    </source>
</evidence>
<reference evidence="2" key="1">
    <citation type="submission" date="2017-08" db="EMBL/GenBank/DDBJ databases">
        <title>A dynamic microbial community with high functional redundancy inhabits the cold, oxic subseafloor aquifer.</title>
        <authorList>
            <person name="Tully B.J."/>
            <person name="Wheat C.G."/>
            <person name="Glazer B.T."/>
            <person name="Huber J.A."/>
        </authorList>
    </citation>
    <scope>NUCLEOTIDE SEQUENCE [LARGE SCALE GENOMIC DNA]</scope>
</reference>
<dbReference type="AlphaFoldDB" id="A0A2A4YH59"/>
<comment type="caution">
    <text evidence="1">The sequence shown here is derived from an EMBL/GenBank/DDBJ whole genome shotgun (WGS) entry which is preliminary data.</text>
</comment>
<proteinExistence type="predicted"/>